<keyword evidence="1" id="KW-0378">Hydrolase</keyword>
<dbReference type="InterPro" id="IPR006674">
    <property type="entry name" value="HD_domain"/>
</dbReference>
<geneLocation type="plasmid" evidence="4 5">
    <name>unnamed1</name>
</geneLocation>
<dbReference type="GO" id="GO:0006203">
    <property type="term" value="P:dGTP catabolic process"/>
    <property type="evidence" value="ECO:0007669"/>
    <property type="project" value="TreeGrafter"/>
</dbReference>
<dbReference type="KEGG" id="ssai:N0B31_22330"/>
<evidence type="ECO:0000313" key="5">
    <source>
        <dbReference type="Proteomes" id="UP001057580"/>
    </source>
</evidence>
<dbReference type="Pfam" id="PF01966">
    <property type="entry name" value="HD"/>
    <property type="match status" value="1"/>
</dbReference>
<proteinExistence type="predicted"/>
<dbReference type="PROSITE" id="PS51831">
    <property type="entry name" value="HD"/>
    <property type="match status" value="1"/>
</dbReference>
<dbReference type="NCBIfam" id="TIGR01353">
    <property type="entry name" value="dGTP_triPase"/>
    <property type="match status" value="1"/>
</dbReference>
<dbReference type="CDD" id="cd00077">
    <property type="entry name" value="HDc"/>
    <property type="match status" value="1"/>
</dbReference>
<feature type="domain" description="HD" evidence="3">
    <location>
        <begin position="63"/>
        <end position="237"/>
    </location>
</feature>
<dbReference type="AlphaFoldDB" id="A0A9E7UAI1"/>
<protein>
    <submittedName>
        <fullName evidence="4">DNTP triphosphohydrolase</fullName>
    </submittedName>
</protein>
<dbReference type="Proteomes" id="UP001057580">
    <property type="component" value="Plasmid unnamed1"/>
</dbReference>
<keyword evidence="4" id="KW-0614">Plasmid</keyword>
<gene>
    <name evidence="4" type="primary">dgt</name>
    <name evidence="4" type="ORF">N0B31_22330</name>
</gene>
<evidence type="ECO:0000256" key="1">
    <source>
        <dbReference type="ARBA" id="ARBA00022801"/>
    </source>
</evidence>
<dbReference type="GeneID" id="74945222"/>
<organism evidence="4 5">
    <name type="scientific">Salinirubellus salinus</name>
    <dbReference type="NCBI Taxonomy" id="1364945"/>
    <lineage>
        <taxon>Archaea</taxon>
        <taxon>Methanobacteriati</taxon>
        <taxon>Methanobacteriota</taxon>
        <taxon>Stenosarchaea group</taxon>
        <taxon>Halobacteria</taxon>
        <taxon>Halobacteriales</taxon>
        <taxon>Natronomonadaceae</taxon>
        <taxon>Salinirubellus</taxon>
    </lineage>
</organism>
<dbReference type="SMART" id="SM00471">
    <property type="entry name" value="HDc"/>
    <property type="match status" value="1"/>
</dbReference>
<dbReference type="RefSeq" id="WP_260644097.1">
    <property type="nucleotide sequence ID" value="NZ_CP104004.1"/>
</dbReference>
<dbReference type="InterPro" id="IPR050135">
    <property type="entry name" value="dGTPase-like"/>
</dbReference>
<sequence>MSNLLSHKERTERHNRQTTEEEPRFRSHSRQDRDRLRYAREFRRLKNVTQVARADESALYHDRLTHSLKVAQVGDALSRVLMIRNNVDPGVCGQPTEREDSLYHCLDPFVVQAAAHAHDIGHPPFGHAIETLLDDLVTKKTESCGRTIGFEGNAQSFRIITRLANHKSPRGLELTRATLNATLKYPWSRKANDSKWGYYPDDEDAFKFAREPLPPERDGEKTLEAQIMDFADDLTYALHDTADFYRAGLIPLNRIFLEVTTEDEYQTASREEINQFMDFLVDADSFEYEVGELEIGVEEFFRGLTESKNFDSSLYTRFAGSDEDRIALNKFVSMLVSRYLEGKDTDGTPYVELEPLDSGLYDMKALEVVQQQIEILKHLTKFYVITNSGLMQQQLGQKRVVRELFEEFYSQSAPEVQPQSAIPSPYRERLKGYRDRDVPRARFVADLIASLTERQAVALHRRIRGDTPRSLVSNILD</sequence>
<keyword evidence="5" id="KW-1185">Reference proteome</keyword>
<dbReference type="PANTHER" id="PTHR11373">
    <property type="entry name" value="DEOXYNUCLEOSIDE TRIPHOSPHATE TRIPHOSPHOHYDROLASE"/>
    <property type="match status" value="1"/>
</dbReference>
<dbReference type="InterPro" id="IPR026875">
    <property type="entry name" value="PHydrolase_assoc_dom"/>
</dbReference>
<name>A0A9E7UAI1_9EURY</name>
<dbReference type="Gene3D" id="1.10.3210.10">
    <property type="entry name" value="Hypothetical protein af1432"/>
    <property type="match status" value="2"/>
</dbReference>
<dbReference type="SUPFAM" id="SSF109604">
    <property type="entry name" value="HD-domain/PDEase-like"/>
    <property type="match status" value="1"/>
</dbReference>
<dbReference type="EMBL" id="CP104004">
    <property type="protein sequence ID" value="UWM56986.1"/>
    <property type="molecule type" value="Genomic_DNA"/>
</dbReference>
<accession>A0A9E7UAI1</accession>
<dbReference type="Pfam" id="PF13286">
    <property type="entry name" value="HD_assoc"/>
    <property type="match status" value="1"/>
</dbReference>
<dbReference type="PANTHER" id="PTHR11373:SF32">
    <property type="entry name" value="DEOXYGUANOSINETRIPHOSPHATE TRIPHOSPHOHYDROLASE"/>
    <property type="match status" value="1"/>
</dbReference>
<feature type="region of interest" description="Disordered" evidence="2">
    <location>
        <begin position="1"/>
        <end position="33"/>
    </location>
</feature>
<dbReference type="InterPro" id="IPR003607">
    <property type="entry name" value="HD/PDEase_dom"/>
</dbReference>
<reference evidence="4" key="1">
    <citation type="submission" date="2022-09" db="EMBL/GenBank/DDBJ databases">
        <title>Diverse halophilic archaea isolated from saline environments.</title>
        <authorList>
            <person name="Cui H.-L."/>
        </authorList>
    </citation>
    <scope>NUCLEOTIDE SEQUENCE</scope>
    <source>
        <strain evidence="4">ZS-35-S2</strain>
        <plasmid evidence="4">unnamed1</plasmid>
    </source>
</reference>
<evidence type="ECO:0000256" key="2">
    <source>
        <dbReference type="SAM" id="MobiDB-lite"/>
    </source>
</evidence>
<dbReference type="GO" id="GO:0008832">
    <property type="term" value="F:dGTPase activity"/>
    <property type="evidence" value="ECO:0007669"/>
    <property type="project" value="TreeGrafter"/>
</dbReference>
<evidence type="ECO:0000259" key="3">
    <source>
        <dbReference type="PROSITE" id="PS51831"/>
    </source>
</evidence>
<dbReference type="InterPro" id="IPR006261">
    <property type="entry name" value="dGTPase"/>
</dbReference>
<evidence type="ECO:0000313" key="4">
    <source>
        <dbReference type="EMBL" id="UWM56986.1"/>
    </source>
</evidence>